<gene>
    <name evidence="1" type="ORF">V1525DRAFT_424428</name>
</gene>
<name>A0ACC3T8F8_LIPKO</name>
<comment type="caution">
    <text evidence="1">The sequence shown here is derived from an EMBL/GenBank/DDBJ whole genome shotgun (WGS) entry which is preliminary data.</text>
</comment>
<organism evidence="1 2">
    <name type="scientific">Lipomyces kononenkoae</name>
    <name type="common">Yeast</name>
    <dbReference type="NCBI Taxonomy" id="34357"/>
    <lineage>
        <taxon>Eukaryota</taxon>
        <taxon>Fungi</taxon>
        <taxon>Dikarya</taxon>
        <taxon>Ascomycota</taxon>
        <taxon>Saccharomycotina</taxon>
        <taxon>Lipomycetes</taxon>
        <taxon>Lipomycetales</taxon>
        <taxon>Lipomycetaceae</taxon>
        <taxon>Lipomyces</taxon>
    </lineage>
</organism>
<dbReference type="EMBL" id="MU971344">
    <property type="protein sequence ID" value="KAK9239714.1"/>
    <property type="molecule type" value="Genomic_DNA"/>
</dbReference>
<evidence type="ECO:0000313" key="2">
    <source>
        <dbReference type="Proteomes" id="UP001433508"/>
    </source>
</evidence>
<proteinExistence type="predicted"/>
<evidence type="ECO:0000313" key="1">
    <source>
        <dbReference type="EMBL" id="KAK9239714.1"/>
    </source>
</evidence>
<protein>
    <submittedName>
        <fullName evidence="1">Uncharacterized protein</fullName>
    </submittedName>
</protein>
<accession>A0ACC3T8F8</accession>
<sequence length="458" mass="53463">MDHDEELVDAIYSPADNHLAATQVIQDTQDATVNENKPWSFEQKVGLLQAENEDELDDVDIGSNASTEDTRDWNYNVNYLALLNYEIEEFVNPISRLRRTMIKEQDRSRDELIRSRFPGESASLSPMNASIIGSRVHWSSEEKELFFEYLGRRSRHDPVGISRGVGTKSPVECAEYITVLEQGLQRVRTKEQRRRMPGMRLRYKRVMKRIPAARKMSRRWIRFEETESRRLENYTEIRSRLNERRAWLRSLAAAHDQRPQSAIEVDSEACGASKDEIKRIFGRVDNYCADLIRRECMAHPDDRYFDRLGERIALECTLLNIEKMLEISLRLYYQQENLSRSVTEYLHRHAFLFSTIRLFHGLVRQFTRRLVTTTLTVAQTRLHVSDHAALHRQPVVHRQDVEAACAVVGAEPNADRFWIGFKRRNDGLRITEPQTHSLREVDAEKAAELLSVPIARRR</sequence>
<keyword evidence="2" id="KW-1185">Reference proteome</keyword>
<dbReference type="Proteomes" id="UP001433508">
    <property type="component" value="Unassembled WGS sequence"/>
</dbReference>
<reference evidence="2" key="1">
    <citation type="journal article" date="2024" name="Front. Bioeng. Biotechnol.">
        <title>Genome-scale model development and genomic sequencing of the oleaginous clade Lipomyces.</title>
        <authorList>
            <person name="Czajka J.J."/>
            <person name="Han Y."/>
            <person name="Kim J."/>
            <person name="Mondo S.J."/>
            <person name="Hofstad B.A."/>
            <person name="Robles A."/>
            <person name="Haridas S."/>
            <person name="Riley R."/>
            <person name="LaButti K."/>
            <person name="Pangilinan J."/>
            <person name="Andreopoulos W."/>
            <person name="Lipzen A."/>
            <person name="Yan J."/>
            <person name="Wang M."/>
            <person name="Ng V."/>
            <person name="Grigoriev I.V."/>
            <person name="Spatafora J.W."/>
            <person name="Magnuson J.K."/>
            <person name="Baker S.E."/>
            <person name="Pomraning K.R."/>
        </authorList>
    </citation>
    <scope>NUCLEOTIDE SEQUENCE [LARGE SCALE GENOMIC DNA]</scope>
    <source>
        <strain evidence="2">CBS 7786</strain>
    </source>
</reference>